<dbReference type="EMBL" id="JAMTCK010000015">
    <property type="protein sequence ID" value="MCP2168849.1"/>
    <property type="molecule type" value="Genomic_DNA"/>
</dbReference>
<accession>A0AAE3GKE6</accession>
<sequence length="103" mass="11732">MAGLGRWRRQLPEISALCDEWLSSVTVREMGENRVTVEVEPATEPPAGALWNWWMTFSCGDREISAVVSEDLGKMLFEDRAGRFEDEVPVRDVVRYLIGRFVG</sequence>
<comment type="caution">
    <text evidence="1">The sequence shown here is derived from an EMBL/GenBank/DDBJ whole genome shotgun (WGS) entry which is preliminary data.</text>
</comment>
<dbReference type="AlphaFoldDB" id="A0AAE3GKE6"/>
<protein>
    <submittedName>
        <fullName evidence="1">Uncharacterized protein</fullName>
    </submittedName>
</protein>
<proteinExistence type="predicted"/>
<dbReference type="Proteomes" id="UP001206128">
    <property type="component" value="Unassembled WGS sequence"/>
</dbReference>
<reference evidence="1" key="1">
    <citation type="submission" date="2022-06" db="EMBL/GenBank/DDBJ databases">
        <title>Genomic Encyclopedia of Archaeal and Bacterial Type Strains, Phase II (KMG-II): from individual species to whole genera.</title>
        <authorList>
            <person name="Goeker M."/>
        </authorList>
    </citation>
    <scope>NUCLEOTIDE SEQUENCE</scope>
    <source>
        <strain evidence="1">DSM 43935</strain>
    </source>
</reference>
<keyword evidence="2" id="KW-1185">Reference proteome</keyword>
<organism evidence="1 2">
    <name type="scientific">Goodfellowiella coeruleoviolacea</name>
    <dbReference type="NCBI Taxonomy" id="334858"/>
    <lineage>
        <taxon>Bacteria</taxon>
        <taxon>Bacillati</taxon>
        <taxon>Actinomycetota</taxon>
        <taxon>Actinomycetes</taxon>
        <taxon>Pseudonocardiales</taxon>
        <taxon>Pseudonocardiaceae</taxon>
        <taxon>Goodfellowiella</taxon>
    </lineage>
</organism>
<name>A0AAE3GKE6_9PSEU</name>
<evidence type="ECO:0000313" key="2">
    <source>
        <dbReference type="Proteomes" id="UP001206128"/>
    </source>
</evidence>
<gene>
    <name evidence="1" type="ORF">LX83_005727</name>
</gene>
<evidence type="ECO:0000313" key="1">
    <source>
        <dbReference type="EMBL" id="MCP2168849.1"/>
    </source>
</evidence>